<evidence type="ECO:0000256" key="2">
    <source>
        <dbReference type="ARBA" id="ARBA00003921"/>
    </source>
</evidence>
<dbReference type="GO" id="GO:0008762">
    <property type="term" value="F:UDP-N-acetylmuramate dehydrogenase activity"/>
    <property type="evidence" value="ECO:0007669"/>
    <property type="project" value="UniProtKB-UniRule"/>
</dbReference>
<dbReference type="Gene3D" id="3.90.78.10">
    <property type="entry name" value="UDP-N-acetylenolpyruvoylglucosamine reductase, C-terminal domain"/>
    <property type="match status" value="1"/>
</dbReference>
<feature type="active site" description="Proton donor" evidence="19">
    <location>
        <position position="234"/>
    </location>
</feature>
<dbReference type="InterPro" id="IPR036635">
    <property type="entry name" value="MurB_C_sf"/>
</dbReference>
<dbReference type="InterPro" id="IPR011601">
    <property type="entry name" value="MurB_C"/>
</dbReference>
<keyword evidence="12 19" id="KW-0133">Cell shape</keyword>
<dbReference type="Pfam" id="PF02873">
    <property type="entry name" value="MurB_C"/>
    <property type="match status" value="1"/>
</dbReference>
<dbReference type="HAMAP" id="MF_00037">
    <property type="entry name" value="MurB"/>
    <property type="match status" value="1"/>
</dbReference>
<evidence type="ECO:0000256" key="17">
    <source>
        <dbReference type="ARBA" id="ARBA00031026"/>
    </source>
</evidence>
<feature type="domain" description="FAD-binding PCMH-type" evidence="20">
    <location>
        <begin position="41"/>
        <end position="205"/>
    </location>
</feature>
<evidence type="ECO:0000256" key="13">
    <source>
        <dbReference type="ARBA" id="ARBA00022984"/>
    </source>
</evidence>
<dbReference type="UniPathway" id="UPA00219"/>
<evidence type="ECO:0000256" key="10">
    <source>
        <dbReference type="ARBA" id="ARBA00022827"/>
    </source>
</evidence>
<dbReference type="Gene3D" id="3.30.465.10">
    <property type="match status" value="1"/>
</dbReference>
<dbReference type="GO" id="GO:0009252">
    <property type="term" value="P:peptidoglycan biosynthetic process"/>
    <property type="evidence" value="ECO:0007669"/>
    <property type="project" value="UniProtKB-UniRule"/>
</dbReference>
<keyword evidence="13 19" id="KW-0573">Peptidoglycan synthesis</keyword>
<dbReference type="Gene3D" id="3.30.43.10">
    <property type="entry name" value="Uridine Diphospho-n-acetylenolpyruvylglucosamine Reductase, domain 2"/>
    <property type="match status" value="1"/>
</dbReference>
<comment type="pathway">
    <text evidence="4 19">Cell wall biogenesis; peptidoglycan biosynthesis.</text>
</comment>
<evidence type="ECO:0000256" key="15">
    <source>
        <dbReference type="ARBA" id="ARBA00023306"/>
    </source>
</evidence>
<name>A0A845MF20_9PROT</name>
<dbReference type="SUPFAM" id="SSF56176">
    <property type="entry name" value="FAD-binding/transporter-associated domain-like"/>
    <property type="match status" value="1"/>
</dbReference>
<evidence type="ECO:0000256" key="6">
    <source>
        <dbReference type="ARBA" id="ARBA00015188"/>
    </source>
</evidence>
<evidence type="ECO:0000256" key="4">
    <source>
        <dbReference type="ARBA" id="ARBA00004752"/>
    </source>
</evidence>
<organism evidence="21 22">
    <name type="scientific">Sneathiella chungangensis</name>
    <dbReference type="NCBI Taxonomy" id="1418234"/>
    <lineage>
        <taxon>Bacteria</taxon>
        <taxon>Pseudomonadati</taxon>
        <taxon>Pseudomonadota</taxon>
        <taxon>Alphaproteobacteria</taxon>
        <taxon>Sneathiellales</taxon>
        <taxon>Sneathiellaceae</taxon>
        <taxon>Sneathiella</taxon>
    </lineage>
</organism>
<dbReference type="InterPro" id="IPR016169">
    <property type="entry name" value="FAD-bd_PCMH_sub2"/>
</dbReference>
<dbReference type="GO" id="GO:0051301">
    <property type="term" value="P:cell division"/>
    <property type="evidence" value="ECO:0007669"/>
    <property type="project" value="UniProtKB-KW"/>
</dbReference>
<keyword evidence="7 19" id="KW-0963">Cytoplasm</keyword>
<keyword evidence="16 19" id="KW-0961">Cell wall biogenesis/degradation</keyword>
<keyword evidence="15 19" id="KW-0131">Cell cycle</keyword>
<evidence type="ECO:0000313" key="21">
    <source>
        <dbReference type="EMBL" id="MZR22578.1"/>
    </source>
</evidence>
<evidence type="ECO:0000259" key="20">
    <source>
        <dbReference type="PROSITE" id="PS51387"/>
    </source>
</evidence>
<keyword evidence="9 19" id="KW-0285">Flavoprotein</keyword>
<dbReference type="AlphaFoldDB" id="A0A845MF20"/>
<dbReference type="GO" id="GO:0008360">
    <property type="term" value="P:regulation of cell shape"/>
    <property type="evidence" value="ECO:0007669"/>
    <property type="project" value="UniProtKB-KW"/>
</dbReference>
<feature type="active site" evidence="19">
    <location>
        <position position="304"/>
    </location>
</feature>
<keyword evidence="11 19" id="KW-0521">NADP</keyword>
<evidence type="ECO:0000256" key="1">
    <source>
        <dbReference type="ARBA" id="ARBA00001974"/>
    </source>
</evidence>
<reference evidence="21 22" key="1">
    <citation type="journal article" date="2014" name="Int. J. Syst. Evol. Microbiol.">
        <title>Sneathiella chungangensis sp. nov., isolated from a marine sand, and emended description of the genus Sneathiella.</title>
        <authorList>
            <person name="Siamphan C."/>
            <person name="Kim H."/>
            <person name="Lee J.S."/>
            <person name="Kim W."/>
        </authorList>
    </citation>
    <scope>NUCLEOTIDE SEQUENCE [LARGE SCALE GENOMIC DNA]</scope>
    <source>
        <strain evidence="21 22">KCTC 32476</strain>
    </source>
</reference>
<dbReference type="InterPro" id="IPR016166">
    <property type="entry name" value="FAD-bd_PCMH"/>
</dbReference>
<dbReference type="EMBL" id="WTVA01000004">
    <property type="protein sequence ID" value="MZR22578.1"/>
    <property type="molecule type" value="Genomic_DNA"/>
</dbReference>
<evidence type="ECO:0000256" key="5">
    <source>
        <dbReference type="ARBA" id="ARBA00012518"/>
    </source>
</evidence>
<evidence type="ECO:0000313" key="22">
    <source>
        <dbReference type="Proteomes" id="UP000445696"/>
    </source>
</evidence>
<keyword evidence="22" id="KW-1185">Reference proteome</keyword>
<evidence type="ECO:0000256" key="3">
    <source>
        <dbReference type="ARBA" id="ARBA00004496"/>
    </source>
</evidence>
<dbReference type="GO" id="GO:0005829">
    <property type="term" value="C:cytosol"/>
    <property type="evidence" value="ECO:0007669"/>
    <property type="project" value="TreeGrafter"/>
</dbReference>
<evidence type="ECO:0000256" key="18">
    <source>
        <dbReference type="ARBA" id="ARBA00048914"/>
    </source>
</evidence>
<evidence type="ECO:0000256" key="16">
    <source>
        <dbReference type="ARBA" id="ARBA00023316"/>
    </source>
</evidence>
<comment type="cofactor">
    <cofactor evidence="1 19">
        <name>FAD</name>
        <dbReference type="ChEBI" id="CHEBI:57692"/>
    </cofactor>
</comment>
<dbReference type="Proteomes" id="UP000445696">
    <property type="component" value="Unassembled WGS sequence"/>
</dbReference>
<dbReference type="PANTHER" id="PTHR21071">
    <property type="entry name" value="UDP-N-ACETYLENOLPYRUVOYLGLUCOSAMINE REDUCTASE"/>
    <property type="match status" value="1"/>
</dbReference>
<dbReference type="InterPro" id="IPR016167">
    <property type="entry name" value="FAD-bd_PCMH_sub1"/>
</dbReference>
<dbReference type="NCBIfam" id="TIGR00179">
    <property type="entry name" value="murB"/>
    <property type="match status" value="1"/>
</dbReference>
<dbReference type="PROSITE" id="PS51387">
    <property type="entry name" value="FAD_PCMH"/>
    <property type="match status" value="1"/>
</dbReference>
<gene>
    <name evidence="19 21" type="primary">murB</name>
    <name evidence="21" type="ORF">GQF03_09555</name>
</gene>
<evidence type="ECO:0000256" key="7">
    <source>
        <dbReference type="ARBA" id="ARBA00022490"/>
    </source>
</evidence>
<evidence type="ECO:0000256" key="12">
    <source>
        <dbReference type="ARBA" id="ARBA00022960"/>
    </source>
</evidence>
<dbReference type="SUPFAM" id="SSF56194">
    <property type="entry name" value="Uridine diphospho-N-Acetylenolpyruvylglucosamine reductase, MurB, C-terminal domain"/>
    <property type="match status" value="1"/>
</dbReference>
<proteinExistence type="inferred from homology"/>
<comment type="similarity">
    <text evidence="19">Belongs to the MurB family.</text>
</comment>
<dbReference type="InterPro" id="IPR036318">
    <property type="entry name" value="FAD-bd_PCMH-like_sf"/>
</dbReference>
<evidence type="ECO:0000256" key="14">
    <source>
        <dbReference type="ARBA" id="ARBA00023002"/>
    </source>
</evidence>
<feature type="active site" evidence="19">
    <location>
        <position position="185"/>
    </location>
</feature>
<dbReference type="OrthoDB" id="9804753at2"/>
<comment type="catalytic activity">
    <reaction evidence="18 19">
        <text>UDP-N-acetyl-alpha-D-muramate + NADP(+) = UDP-N-acetyl-3-O-(1-carboxyvinyl)-alpha-D-glucosamine + NADPH + H(+)</text>
        <dbReference type="Rhea" id="RHEA:12248"/>
        <dbReference type="ChEBI" id="CHEBI:15378"/>
        <dbReference type="ChEBI" id="CHEBI:57783"/>
        <dbReference type="ChEBI" id="CHEBI:58349"/>
        <dbReference type="ChEBI" id="CHEBI:68483"/>
        <dbReference type="ChEBI" id="CHEBI:70757"/>
        <dbReference type="EC" id="1.3.1.98"/>
    </reaction>
</comment>
<dbReference type="PANTHER" id="PTHR21071:SF4">
    <property type="entry name" value="UDP-N-ACETYLENOLPYRUVOYLGLUCOSAMINE REDUCTASE"/>
    <property type="match status" value="1"/>
</dbReference>
<protein>
    <recommendedName>
        <fullName evidence="6 19">UDP-N-acetylenolpyruvoylglucosamine reductase</fullName>
        <ecNumber evidence="5 19">1.3.1.98</ecNumber>
    </recommendedName>
    <alternativeName>
        <fullName evidence="17 19">UDP-N-acetylmuramate dehydrogenase</fullName>
    </alternativeName>
</protein>
<evidence type="ECO:0000256" key="8">
    <source>
        <dbReference type="ARBA" id="ARBA00022618"/>
    </source>
</evidence>
<comment type="caution">
    <text evidence="21">The sequence shown here is derived from an EMBL/GenBank/DDBJ whole genome shotgun (WGS) entry which is preliminary data.</text>
</comment>
<dbReference type="GO" id="GO:0071949">
    <property type="term" value="F:FAD binding"/>
    <property type="evidence" value="ECO:0007669"/>
    <property type="project" value="InterPro"/>
</dbReference>
<dbReference type="InterPro" id="IPR003170">
    <property type="entry name" value="MurB"/>
</dbReference>
<keyword evidence="14 19" id="KW-0560">Oxidoreductase</keyword>
<keyword evidence="8 19" id="KW-0132">Cell division</keyword>
<dbReference type="NCBIfam" id="NF010480">
    <property type="entry name" value="PRK13905.1"/>
    <property type="match status" value="1"/>
</dbReference>
<dbReference type="EC" id="1.3.1.98" evidence="5 19"/>
<evidence type="ECO:0000256" key="9">
    <source>
        <dbReference type="ARBA" id="ARBA00022630"/>
    </source>
</evidence>
<dbReference type="GO" id="GO:0071555">
    <property type="term" value="P:cell wall organization"/>
    <property type="evidence" value="ECO:0007669"/>
    <property type="project" value="UniProtKB-KW"/>
</dbReference>
<dbReference type="InterPro" id="IPR006094">
    <property type="entry name" value="Oxid_FAD_bind_N"/>
</dbReference>
<keyword evidence="10 19" id="KW-0274">FAD</keyword>
<evidence type="ECO:0000256" key="11">
    <source>
        <dbReference type="ARBA" id="ARBA00022857"/>
    </source>
</evidence>
<dbReference type="Pfam" id="PF01565">
    <property type="entry name" value="FAD_binding_4"/>
    <property type="match status" value="1"/>
</dbReference>
<sequence length="320" mass="35042">MIEMSAMKSTLPTTENLMDRMPPVRGRLRQNAELGKVTWFQVGGPADILFKPEDEGDLADFLKNLPADIPVYMIGVGSNLLVRDGGVRGVVIRLGRHFAKMNTDDDKLIVGAGALDAHVARFAADAGLEGAEFLSGIPGGIGGALRMNAGAYGADVSDIFLSAIAYDRAGNRHELSLKDMGFSYRHTDIPKDWIFTQATFRLSFGDRQEILDRMADISRNREESQPVRSRTGGSTFANPSGKKAWELIDDVGGRGLTIGDAMVSDKHCNFLINKGTARAADLETLGEELRRRVFAKHDTLLRWEIVRLGEPAEKTQGNRP</sequence>
<comment type="subcellular location">
    <subcellularLocation>
        <location evidence="3 19">Cytoplasm</location>
    </subcellularLocation>
</comment>
<accession>A0A845MF20</accession>
<evidence type="ECO:0000256" key="19">
    <source>
        <dbReference type="HAMAP-Rule" id="MF_00037"/>
    </source>
</evidence>
<comment type="function">
    <text evidence="2 19">Cell wall formation.</text>
</comment>